<keyword evidence="8 11" id="KW-1133">Transmembrane helix</keyword>
<evidence type="ECO:0000256" key="1">
    <source>
        <dbReference type="ARBA" id="ARBA00004127"/>
    </source>
</evidence>
<feature type="transmembrane region" description="Helical" evidence="11">
    <location>
        <begin position="327"/>
        <end position="351"/>
    </location>
</feature>
<feature type="transmembrane region" description="Helical" evidence="11">
    <location>
        <begin position="180"/>
        <end position="204"/>
    </location>
</feature>
<dbReference type="InterPro" id="IPR006153">
    <property type="entry name" value="Cation/H_exchanger_TM"/>
</dbReference>
<keyword evidence="9" id="KW-0406">Ion transport</keyword>
<keyword evidence="10 11" id="KW-0472">Membrane</keyword>
<evidence type="ECO:0000259" key="12">
    <source>
        <dbReference type="PROSITE" id="PS51201"/>
    </source>
</evidence>
<evidence type="ECO:0000313" key="13">
    <source>
        <dbReference type="EMBL" id="PJK27953.1"/>
    </source>
</evidence>
<dbReference type="InterPro" id="IPR004771">
    <property type="entry name" value="K/H_exchanger"/>
</dbReference>
<feature type="transmembrane region" description="Helical" evidence="11">
    <location>
        <begin position="119"/>
        <end position="141"/>
    </location>
</feature>
<dbReference type="AlphaFoldDB" id="A0A2M9FWX8"/>
<evidence type="ECO:0000256" key="2">
    <source>
        <dbReference type="ARBA" id="ARBA00005551"/>
    </source>
</evidence>
<feature type="transmembrane region" description="Helical" evidence="11">
    <location>
        <begin position="87"/>
        <end position="107"/>
    </location>
</feature>
<keyword evidence="6 11" id="KW-0812">Transmembrane</keyword>
<feature type="transmembrane region" description="Helical" evidence="11">
    <location>
        <begin position="51"/>
        <end position="67"/>
    </location>
</feature>
<feature type="domain" description="RCK N-terminal" evidence="12">
    <location>
        <begin position="438"/>
        <end position="555"/>
    </location>
</feature>
<dbReference type="GO" id="GO:0012505">
    <property type="term" value="C:endomembrane system"/>
    <property type="evidence" value="ECO:0007669"/>
    <property type="project" value="UniProtKB-SubCell"/>
</dbReference>
<dbReference type="GO" id="GO:0006813">
    <property type="term" value="P:potassium ion transport"/>
    <property type="evidence" value="ECO:0007669"/>
    <property type="project" value="UniProtKB-KW"/>
</dbReference>
<feature type="transmembrane region" description="Helical" evidence="11">
    <location>
        <begin position="371"/>
        <end position="396"/>
    </location>
</feature>
<dbReference type="EMBL" id="PHIG01000052">
    <property type="protein sequence ID" value="PJK27953.1"/>
    <property type="molecule type" value="Genomic_DNA"/>
</dbReference>
<keyword evidence="7" id="KW-0630">Potassium</keyword>
<feature type="transmembrane region" description="Helical" evidence="11">
    <location>
        <begin position="251"/>
        <end position="281"/>
    </location>
</feature>
<dbReference type="InterPro" id="IPR003148">
    <property type="entry name" value="RCK_N"/>
</dbReference>
<feature type="transmembrane region" description="Helical" evidence="11">
    <location>
        <begin position="147"/>
        <end position="168"/>
    </location>
</feature>
<dbReference type="NCBIfam" id="TIGR00932">
    <property type="entry name" value="2a37"/>
    <property type="match status" value="1"/>
</dbReference>
<gene>
    <name evidence="13" type="ORF">CVT23_19670</name>
</gene>
<dbReference type="PROSITE" id="PS51201">
    <property type="entry name" value="RCK_N"/>
    <property type="match status" value="1"/>
</dbReference>
<comment type="similarity">
    <text evidence="2">Belongs to the monovalent cation:proton antiporter 2 (CPA2) transporter (TC 2.A.37) family.</text>
</comment>
<evidence type="ECO:0000313" key="14">
    <source>
        <dbReference type="Proteomes" id="UP000229498"/>
    </source>
</evidence>
<evidence type="ECO:0000256" key="11">
    <source>
        <dbReference type="SAM" id="Phobius"/>
    </source>
</evidence>
<organism evidence="13 14">
    <name type="scientific">Minwuia thermotolerans</name>
    <dbReference type="NCBI Taxonomy" id="2056226"/>
    <lineage>
        <taxon>Bacteria</taxon>
        <taxon>Pseudomonadati</taxon>
        <taxon>Pseudomonadota</taxon>
        <taxon>Alphaproteobacteria</taxon>
        <taxon>Minwuiales</taxon>
        <taxon>Minwuiaceae</taxon>
        <taxon>Minwuia</taxon>
    </lineage>
</organism>
<dbReference type="FunFam" id="3.40.50.720:FF:000036">
    <property type="entry name" value="Glutathione-regulated potassium-efflux system protein KefB"/>
    <property type="match status" value="1"/>
</dbReference>
<evidence type="ECO:0000256" key="8">
    <source>
        <dbReference type="ARBA" id="ARBA00022989"/>
    </source>
</evidence>
<evidence type="ECO:0000256" key="9">
    <source>
        <dbReference type="ARBA" id="ARBA00023065"/>
    </source>
</evidence>
<dbReference type="InterPro" id="IPR038770">
    <property type="entry name" value="Na+/solute_symporter_sf"/>
</dbReference>
<dbReference type="GO" id="GO:0008324">
    <property type="term" value="F:monoatomic cation transmembrane transporter activity"/>
    <property type="evidence" value="ECO:0007669"/>
    <property type="project" value="InterPro"/>
</dbReference>
<dbReference type="PANTHER" id="PTHR46157">
    <property type="entry name" value="K(+) EFFLUX ANTIPORTER 3, CHLOROPLASTIC"/>
    <property type="match status" value="1"/>
</dbReference>
<keyword evidence="5" id="KW-0633">Potassium transport</keyword>
<evidence type="ECO:0000256" key="10">
    <source>
        <dbReference type="ARBA" id="ARBA00023136"/>
    </source>
</evidence>
<reference evidence="13 14" key="1">
    <citation type="submission" date="2017-11" db="EMBL/GenBank/DDBJ databases">
        <title>Draft genome sequence of Rhizobiales bacterium SY3-13.</title>
        <authorList>
            <person name="Sun C."/>
        </authorList>
    </citation>
    <scope>NUCLEOTIDE SEQUENCE [LARGE SCALE GENOMIC DNA]</scope>
    <source>
        <strain evidence="13 14">SY3-13</strain>
    </source>
</reference>
<keyword evidence="4" id="KW-0050">Antiport</keyword>
<evidence type="ECO:0000256" key="5">
    <source>
        <dbReference type="ARBA" id="ARBA00022538"/>
    </source>
</evidence>
<dbReference type="Proteomes" id="UP000229498">
    <property type="component" value="Unassembled WGS sequence"/>
</dbReference>
<dbReference type="GO" id="GO:0005886">
    <property type="term" value="C:plasma membrane"/>
    <property type="evidence" value="ECO:0007669"/>
    <property type="project" value="TreeGrafter"/>
</dbReference>
<dbReference type="GO" id="GO:0015297">
    <property type="term" value="F:antiporter activity"/>
    <property type="evidence" value="ECO:0007669"/>
    <property type="project" value="UniProtKB-KW"/>
</dbReference>
<feature type="transmembrane region" description="Helical" evidence="11">
    <location>
        <begin position="210"/>
        <end position="231"/>
    </location>
</feature>
<comment type="subcellular location">
    <subcellularLocation>
        <location evidence="1">Endomembrane system</location>
        <topology evidence="1">Multi-pass membrane protein</topology>
    </subcellularLocation>
</comment>
<keyword evidence="14" id="KW-1185">Reference proteome</keyword>
<dbReference type="Pfam" id="PF00999">
    <property type="entry name" value="Na_H_Exchanger"/>
    <property type="match status" value="1"/>
</dbReference>
<dbReference type="PANTHER" id="PTHR46157:SF4">
    <property type="entry name" value="K(+) EFFLUX ANTIPORTER 3, CHLOROPLASTIC"/>
    <property type="match status" value="1"/>
</dbReference>
<accession>A0A2M9FWX8</accession>
<dbReference type="InterPro" id="IPR036291">
    <property type="entry name" value="NAD(P)-bd_dom_sf"/>
</dbReference>
<evidence type="ECO:0000256" key="4">
    <source>
        <dbReference type="ARBA" id="ARBA00022449"/>
    </source>
</evidence>
<dbReference type="GO" id="GO:1902600">
    <property type="term" value="P:proton transmembrane transport"/>
    <property type="evidence" value="ECO:0007669"/>
    <property type="project" value="InterPro"/>
</dbReference>
<evidence type="ECO:0000256" key="7">
    <source>
        <dbReference type="ARBA" id="ARBA00022958"/>
    </source>
</evidence>
<evidence type="ECO:0000256" key="6">
    <source>
        <dbReference type="ARBA" id="ARBA00022692"/>
    </source>
</evidence>
<evidence type="ECO:0000256" key="3">
    <source>
        <dbReference type="ARBA" id="ARBA00022448"/>
    </source>
</evidence>
<feature type="transmembrane region" description="Helical" evidence="11">
    <location>
        <begin position="25"/>
        <end position="44"/>
    </location>
</feature>
<dbReference type="Gene3D" id="1.20.1530.20">
    <property type="match status" value="1"/>
</dbReference>
<dbReference type="Gene3D" id="3.40.50.720">
    <property type="entry name" value="NAD(P)-binding Rossmann-like Domain"/>
    <property type="match status" value="1"/>
</dbReference>
<proteinExistence type="inferred from homology"/>
<dbReference type="SUPFAM" id="SSF51735">
    <property type="entry name" value="NAD(P)-binding Rossmann-fold domains"/>
    <property type="match status" value="1"/>
</dbReference>
<dbReference type="OrthoDB" id="9781411at2"/>
<name>A0A2M9FWX8_9PROT</name>
<keyword evidence="3" id="KW-0813">Transport</keyword>
<protein>
    <submittedName>
        <fullName evidence="13">Potassium transporter</fullName>
    </submittedName>
</protein>
<dbReference type="Pfam" id="PF02254">
    <property type="entry name" value="TrkA_N"/>
    <property type="match status" value="1"/>
</dbReference>
<comment type="caution">
    <text evidence="13">The sequence shown here is derived from an EMBL/GenBank/DDBJ whole genome shotgun (WGS) entry which is preliminary data.</text>
</comment>
<sequence length="608" mass="64957">MPRYAAAQPDAGQGSDFQAVHAATLHLREVIIFLLAAGIIVPLFRRVKISPILGFLIVGMVIGPYGLASFVDVAPWLRHAVIDDVEFVNALAEMGVIFLLFMIGLELSLERLWAMRRLVFGLGGAQVLVTAAVITAIAAMFDNTLPMAVILGAGFALSSTAIVMQLLSEQRRLGTEVGRTSFSILLFQDLAVLPILFMVSAFAARGEDSPVIAFAIAMGQAAAAVVVVLVLGRLLLRPLFRFVGAADSRELFLALVLLVIIGTAMAMESAGLSAALGAFVAGLLMAETEYRHEVELDIEPFKGLLLGVFFVSVGMEIDLTEVLARPVLLGVSVIGLFVIKAPIIYGLGRAFGQSRPVAAESAVLLSQGGEFALLVVSMAFALGLMDGPTAQFMLIVTSLTMMATPMQAHFGRRLGGALEARGAERQRPAAASPPSDLKGHVVIAGYGRVGQMLAAILEEQEMAHYAIDNDAHLLARSRRGRDHVFFGDASRPDMLRRLGADRATALVVTINSPQAAERIVAAARREWPGLSIHARAHDNEHARRLRDLGADRVVPETVEASLQLADAVLISSGLPGATAHRIIEAHRASLEESGELDEEAAEEVREKL</sequence>